<dbReference type="InterPro" id="IPR003474">
    <property type="entry name" value="Glcn_transporter"/>
</dbReference>
<feature type="transmembrane region" description="Helical" evidence="1">
    <location>
        <begin position="245"/>
        <end position="262"/>
    </location>
</feature>
<evidence type="ECO:0000313" key="2">
    <source>
        <dbReference type="EMBL" id="OOV36420.1"/>
    </source>
</evidence>
<dbReference type="PANTHER" id="PTHR30354">
    <property type="entry name" value="GNT FAMILY GLUCONATE TRANSPORTER"/>
    <property type="match status" value="1"/>
</dbReference>
<organism evidence="2 3">
    <name type="scientific">Candidatus Synechococcus spongiarum LMB bulk15N</name>
    <dbReference type="NCBI Taxonomy" id="1943583"/>
    <lineage>
        <taxon>Bacteria</taxon>
        <taxon>Bacillati</taxon>
        <taxon>Cyanobacteriota</taxon>
        <taxon>Cyanophyceae</taxon>
        <taxon>Synechococcales</taxon>
        <taxon>Synechococcaceae</taxon>
        <taxon>Synechococcus</taxon>
    </lineage>
</organism>
<accession>A0A1T1D6K0</accession>
<comment type="caution">
    <text evidence="2">The sequence shown here is derived from an EMBL/GenBank/DDBJ whole genome shotgun (WGS) entry which is preliminary data.</text>
</comment>
<name>A0A1T1D6K0_9SYNE</name>
<evidence type="ECO:0000313" key="3">
    <source>
        <dbReference type="Proteomes" id="UP000242590"/>
    </source>
</evidence>
<feature type="transmembrane region" description="Helical" evidence="1">
    <location>
        <begin position="159"/>
        <end position="178"/>
    </location>
</feature>
<dbReference type="AlphaFoldDB" id="A0A1T1D6K0"/>
<protein>
    <recommendedName>
        <fullName evidence="4">Permease</fullName>
    </recommendedName>
</protein>
<keyword evidence="1" id="KW-0812">Transmembrane</keyword>
<reference evidence="2 3" key="1">
    <citation type="submission" date="2017-02" db="EMBL/GenBank/DDBJ databases">
        <title>Draft Genome Sequences of 'Candidatus Synechococcus spongiarum', Cyanobacterial Symbionts of the Mediterranean Sponge Aplysina aerophoba from two locations.</title>
        <authorList>
            <person name="Slaby B.M."/>
            <person name="Hentschel U."/>
        </authorList>
    </citation>
    <scope>NUCLEOTIDE SEQUENCE [LARGE SCALE GENOMIC DNA]</scope>
    <source>
        <strain evidence="2">LMB bulk15N</strain>
    </source>
</reference>
<dbReference type="GO" id="GO:0005886">
    <property type="term" value="C:plasma membrane"/>
    <property type="evidence" value="ECO:0007669"/>
    <property type="project" value="TreeGrafter"/>
</dbReference>
<dbReference type="PANTHER" id="PTHR30354:SF11">
    <property type="entry name" value="PERMEASE"/>
    <property type="match status" value="1"/>
</dbReference>
<feature type="transmembrane region" description="Helical" evidence="1">
    <location>
        <begin position="63"/>
        <end position="86"/>
    </location>
</feature>
<evidence type="ECO:0000256" key="1">
    <source>
        <dbReference type="SAM" id="Phobius"/>
    </source>
</evidence>
<evidence type="ECO:0008006" key="4">
    <source>
        <dbReference type="Google" id="ProtNLM"/>
    </source>
</evidence>
<proteinExistence type="predicted"/>
<feature type="transmembrane region" description="Helical" evidence="1">
    <location>
        <begin position="31"/>
        <end position="51"/>
    </location>
</feature>
<feature type="transmembrane region" description="Helical" evidence="1">
    <location>
        <begin position="130"/>
        <end position="153"/>
    </location>
</feature>
<sequence length="294" mass="31551">MAWSHSIRKTTTTSHATDKQNATVWTRHWPLWPIVVWLILIALLIGILSGKSADEIISLFNRGWGYAIGEFALILIPSFVLAAALGRQQIGVPESLSVGLSPVVGAGMVCPDTAYAALSPMNSRHKLSLAFSAYAGFKLLFPAGPLIIATSLGVTDGKLLALCIFTFLPVWAASLFYARTVEAQISTEEAYIPGESSRKNTVKINRAGSKDFSLVQLWPLALLGVLLAVGVFFDFSFNSWIDFATNPKGALLLAAAISLSMLSQRERSTCIDTGIRQSASLLLLIGAASAFSAF</sequence>
<dbReference type="OrthoDB" id="6789689at2"/>
<keyword evidence="1" id="KW-0472">Membrane</keyword>
<gene>
    <name evidence="2" type="ORF">BV53_00750</name>
</gene>
<dbReference type="Proteomes" id="UP000242590">
    <property type="component" value="Unassembled WGS sequence"/>
</dbReference>
<dbReference type="GO" id="GO:0015128">
    <property type="term" value="F:gluconate transmembrane transporter activity"/>
    <property type="evidence" value="ECO:0007669"/>
    <property type="project" value="InterPro"/>
</dbReference>
<dbReference type="EMBL" id="MWLE01000015">
    <property type="protein sequence ID" value="OOV36420.1"/>
    <property type="molecule type" value="Genomic_DNA"/>
</dbReference>
<keyword evidence="1" id="KW-1133">Transmembrane helix</keyword>
<dbReference type="RefSeq" id="WP_078231821.1">
    <property type="nucleotide sequence ID" value="NZ_MWLE01000015.1"/>
</dbReference>
<feature type="transmembrane region" description="Helical" evidence="1">
    <location>
        <begin position="212"/>
        <end position="233"/>
    </location>
</feature>